<dbReference type="SUPFAM" id="SSF48371">
    <property type="entry name" value="ARM repeat"/>
    <property type="match status" value="1"/>
</dbReference>
<proteinExistence type="predicted"/>
<dbReference type="EMBL" id="LN877954">
    <property type="protein sequence ID" value="CUV07814.1"/>
    <property type="molecule type" value="Genomic_DNA"/>
</dbReference>
<feature type="compositionally biased region" description="Basic and acidic residues" evidence="1">
    <location>
        <begin position="2568"/>
        <end position="2582"/>
    </location>
</feature>
<protein>
    <submittedName>
        <fullName evidence="2">Uncharacterized protein</fullName>
    </submittedName>
</protein>
<reference evidence="2" key="1">
    <citation type="submission" date="2015-08" db="EMBL/GenBank/DDBJ databases">
        <authorList>
            <person name="Babu N.S."/>
            <person name="Beckwith C.J."/>
            <person name="Beseler K.G."/>
            <person name="Brison A."/>
            <person name="Carone J.V."/>
            <person name="Caskin T.P."/>
            <person name="Diamond M."/>
            <person name="Durham M.E."/>
            <person name="Foxe J.M."/>
            <person name="Go M."/>
            <person name="Henderson B.A."/>
            <person name="Jones I.B."/>
            <person name="McGettigan J.A."/>
            <person name="Micheletti S.J."/>
            <person name="Nasrallah M.E."/>
            <person name="Ortiz D."/>
            <person name="Piller C.R."/>
            <person name="Privatt S.R."/>
            <person name="Schneider S.L."/>
            <person name="Sharp S."/>
            <person name="Smith T.C."/>
            <person name="Stanton J.D."/>
            <person name="Ullery H.E."/>
            <person name="Wilson R.J."/>
            <person name="Serrano M.G."/>
            <person name="Buck G."/>
            <person name="Lee V."/>
            <person name="Wang Y."/>
            <person name="Carvalho R."/>
            <person name="Voegtly L."/>
            <person name="Shi R."/>
            <person name="Duckworth R."/>
            <person name="Johnson A."/>
            <person name="Loviza R."/>
            <person name="Walstead R."/>
            <person name="Shah Z."/>
            <person name="Kiflezghi M."/>
            <person name="Wade K."/>
            <person name="Ball S.L."/>
            <person name="Bradley K.W."/>
            <person name="Asai D.J."/>
            <person name="Bowman C.A."/>
            <person name="Russell D.A."/>
            <person name="Pope W.H."/>
            <person name="Jacobs-Sera D."/>
            <person name="Hendrix R.W."/>
            <person name="Hatfull G.F."/>
        </authorList>
    </citation>
    <scope>NUCLEOTIDE SEQUENCE [LARGE SCALE GENOMIC DNA]</scope>
</reference>
<dbReference type="OrthoDB" id="341202at2759"/>
<accession>A0A0S4TK85</accession>
<feature type="compositionally biased region" description="Polar residues" evidence="1">
    <location>
        <begin position="2587"/>
        <end position="2601"/>
    </location>
</feature>
<dbReference type="VEuPathDB" id="CryptoDB:GY17_00000699"/>
<dbReference type="Proteomes" id="UP000199752">
    <property type="component" value="Chromosome 8"/>
</dbReference>
<gene>
    <name evidence="2" type="ORF">CHUDEA8_2650</name>
</gene>
<name>A0A0S4TK85_CRYHO</name>
<feature type="region of interest" description="Disordered" evidence="1">
    <location>
        <begin position="1526"/>
        <end position="1628"/>
    </location>
</feature>
<feature type="compositionally biased region" description="Polar residues" evidence="1">
    <location>
        <begin position="1526"/>
        <end position="1554"/>
    </location>
</feature>
<evidence type="ECO:0000313" key="2">
    <source>
        <dbReference type="EMBL" id="CUV07814.1"/>
    </source>
</evidence>
<dbReference type="VEuPathDB" id="CryptoDB:Chro.80310"/>
<dbReference type="InterPro" id="IPR016024">
    <property type="entry name" value="ARM-type_fold"/>
</dbReference>
<dbReference type="VEuPathDB" id="CryptoDB:CHUDEA8_2650"/>
<dbReference type="PANTHER" id="PTHR42264">
    <property type="entry name" value="EPHRIN_REC_LIKE DOMAIN-CONTAINING PROTEIN"/>
    <property type="match status" value="1"/>
</dbReference>
<feature type="compositionally biased region" description="Low complexity" evidence="1">
    <location>
        <begin position="1555"/>
        <end position="1603"/>
    </location>
</feature>
<feature type="region of interest" description="Disordered" evidence="1">
    <location>
        <begin position="2568"/>
        <end position="2609"/>
    </location>
</feature>
<sequence>MDSAEILFCLLDSLDNCDLVTEASVYSTVVDFAKSTTASSNCVGLVSNAITSFLQVSHTSVNHQLSLLRLLSLIISSYAISGDAVLNQAEGDVEGIGIINATNFSINSDISAEDIEFFEGLTRFVLNEYIFLKNNDPRRVALLQVIVSLVFLIPDKLIEILLIVAEESRTNCSSGGVSSALVAISAISKIFPELVCRKGHDIIVELLSLLHKAASGDSGSKNTSVNFISKVELVRCLADVADALRSSSIERAALAGLIGTAFDALLNDWVPAIQKDKEAFFLSFPTLETLGHLAQVIDDEQLKQHAPKLLSVYLQILNSLLSKKSKYFPTFVSVFSEPLKENNKCEDLLQNNIYTVRWRQYHAVAASALTPLLNSKSETIAVSLHYSILSGFKLFLDRCHCIFSNVFQDQDTISSLLNVLTQYCAIFHRLYAPAILPGHTAYTDTSNEGVVIEKELFESKNGLKYFCWDIQAVREIITAHYELILCWKSLIKQDNTREAVIRFLFENIDIKSANRLSTMFILSNVIEDIPFEKVSRIGESEITVAENSNSPFGCLMFRLARTTLEQGLDYSIAFILCKIICELSQHGFLHIGATSECSIVEDLGKGGSKTEQGANESEEQEGIHLTSKGGNKDIWISPSPSSAEMLTYFLRLLAVPEQKAKNEHLRHLQRQKADYLKTIQGFEGTKIPVIYPPSLWDLRCNAQLILSEELTALVPDLLWPLLIDAVNHLKLGSAMPTVCESLSKSCQNLYRKTTPEVFIRAFKFQSTKYLTVSDPFKIFIWLCMYAHDPHIYNGVLAYWSLQCLQWISPMVVSTPSCIWACIPSQRLQSLIEIADTIISPAKVKDSQNCVSVQTFSNSLHETNEIFNLSSKIDIDCWFPLVDECISYIFSGISGGGVSSSPINQVERQDLLTKKTDSSTGEAEKEHKTGIKSSDIVNDTLTNLLLALFSACKDIRSDKLQKSSETPTELQRAGMYSLLGLLLREISSHEFSDSEKPEEKNLNFLRGTLISNILDGLLTPDIINSNESNVANVAAASGGGLAGSQGRSGGELSKDLLSSNEIQIFKDLSKRFSDLQHFFHAIGINSTILQRSCGRGIGYASSHQNHFVHISEYLLDLIRSDAANKRSGAFSFFGKSLAVVQAEQLRSTLILSLGHSIGEVPILLFNSATETVRKILQVLETAVKEEKELQLQCSALKAIQVAFQALSSSESNQELTLSSRINSVLSRFHSGEGNTKLKKGIYGLDCGDISLELFSSFRDRIFPYLLTIIVFSASIELPPAPLNSMLLLKAASGMPYSTSSSISSQRIHTDPSGSYIRSMVKYRDISIGSFESLEYSHEDLGTINTINDFDAPCGEIPSSEKLGRGSNQYSESEDAKFGPFNLTLSVLSVLSENPHMISDSGNVNFSDVFCSSLDMSPNLGSSTISANPALKNVISNLSYMKNKNSLGINSRNGSFGDSCSSIEISPGGAKIGLARYHYNGIQSGNSLSKSSYDGNKRLSDTFKQTNSFSGSGSTEISGLTSVDSKINSNISSSTQQPSGISNTFPNSLGTSGQTKNLSNINLNTSNNTATGSANIGPANTTNSGNNSNVNTTSGNTTGNNTTTGTSGGGLISSSGNLSNSNNNSATGNTNSQANSVVFNKLLLDALDASISLISFPSPLLPQHIPLVLSSCLTILVTVSSRIQFRCLTREDFSIFYKRNIDTLNLPTPSLNIIDGGYRLEEMMNIIEDSSVPSSSSEVSVFKILESLDRLYLSIYKSHMPSWAGLTHLLEGLLGLAATSTSSVLRCICIHVVYCLLCEAPLVEIFQQSQIIQKPENNDSNLFNNRNSEGVPPKGTWVSWMHCIALVLGRTCDSCLYVRLIAFECIKECMKRCIWTQKIDLSQIMVIDFGTDDSLKYSNNRMSWASFSNNLEIDSENDQKRINGELPGDQQKILSDIQSLILPPTYLDLLYNLASCIPAYCLRPLCQHILPSFHDADKITAHSSVETVRVLFSINKNILESESFACKIISSLFEEISSIRDSELQHFVYLLIRNVVSFKFQAAISEIFRKCIQPQKYINHIVANDSLSGDFIGDALTNNSGVLSSEWTTVEIPLENGKSNTNTLEGSANPAMVRGLTNVINVICIVDPMYSKAISYIGKDKSLLLESFRYLTDVLNNTEQKYLDIIMMNEKLCIKILSSSNINISSTNSSTQAPLNTAMSPTHNSVTNLIGTGIVVGGTFSMGIAASAGGVTSAGSFSLANKSLLFPFSIFSILSSEHINVRSSTLALDILLQTNDSAIKILAKRHFPELISTILLRCCSTLGYINMGALESSNALRSLFLALNDSDAILTFFDANQLKLSLIKPNEFDYAIGKLLCYLFIHNPDITTSMISFIKPFLKRVNSIYSMSALILLAPTPLGIYYKDFMKYIKPYEKATEESNSEIHVSFDENNPDNVYNLDFLDCILNIIKTSNNPYSKKSGFIFFQWYFWYCLESRRYPSKDFLLKFVNICFTNVIGSLLFRRETNKTTRGNLNLRGFRLKEKNYQELNESREEFNGSRGFDTFEEYESRHGTDDEDNADFRNRIKLGVSEHEKENSDESMNKDTDENDSMSNSFTDLSGGESSNEIDPEELGRRKSSLDKFDLTETPIITRNRLVFADYLKECLVCLRYLVCLISKISIGFSLQFIPEHPTIYVKYAQEERVPTGTEEGDSFYIEFIELLFLSQGESYDGQVQVESFQTAVFESEELSKALTWKNKIPEIFVDFITNSDMDVNITSQKMYLLLDILILIKQNWEKMKPSLEEIEQLRSSIKKLLIPLLVRLEGPTLELSRSVWRSVQLILSIILDEHEWSKVVNEIHRKMILDDLIVQNSSSLSLMGYQNSIGSPISTNLSPTSMNKFRISKSLSGINTEKLSSSDSLRRIDSRFQTDERPNADNIQVINVDSIALSYELFGDDMYQYILPSKYSKISKTIIKDGVSTIMDIFHNGITDTNLSSEANPSNKFIQIKYSGECEVLNNYLLPILNPVETNSYQQFLNCIIPFIIYSEILRDGSLKLKPEYQRSDQNFRRGSGKNMIVSVSDRHDRNEKDFTRFGTKLSKLTLKELGRKIDDCHMYLNKCRYYFPKEVWEITETAFSTIPKELDRIRKEAETQHLLFNRNIFGEMVNDYFDSNIGIGVLGQKSFLNKDIETSDLNSSPYSDSQSNHFSFSNYSPNSGMISIPTFAKTALSRFNTLWNNNKALGAIKDDFDGPGKVAKATDLAIEPELSKETTDIKNGSNKKKLGHNLSSSNSLNTIEKLESRKVDTSGHERMDMNSSNEFFLEDAPKNTNKDLNSPVSLSFIPKDDRLPESLEQQINIKKMELISEYIKYPSIFKSLEKYKEDNEEINAEIEGISAILASTFIKYISTELFQHLYTSEVFMLMACKEISKVDAISGTNSNLDSDFHLEEHLSEEKLSNCLDNEELMATIDKLLSLESLVAAICKQISTFVAQSQSPSRHRFAKALANLVYISFKP</sequence>
<feature type="compositionally biased region" description="Low complexity" evidence="1">
    <location>
        <begin position="1610"/>
        <end position="1628"/>
    </location>
</feature>
<evidence type="ECO:0000256" key="1">
    <source>
        <dbReference type="SAM" id="MobiDB-lite"/>
    </source>
</evidence>
<feature type="region of interest" description="Disordered" evidence="1">
    <location>
        <begin position="605"/>
        <end position="625"/>
    </location>
</feature>
<organism evidence="2">
    <name type="scientific">Cryptosporidium hominis</name>
    <dbReference type="NCBI Taxonomy" id="237895"/>
    <lineage>
        <taxon>Eukaryota</taxon>
        <taxon>Sar</taxon>
        <taxon>Alveolata</taxon>
        <taxon>Apicomplexa</taxon>
        <taxon>Conoidasida</taxon>
        <taxon>Coccidia</taxon>
        <taxon>Eucoccidiorida</taxon>
        <taxon>Eimeriorina</taxon>
        <taxon>Cryptosporidiidae</taxon>
        <taxon>Cryptosporidium</taxon>
    </lineage>
</organism>
<dbReference type="VEuPathDB" id="CryptoDB:ChTU502y2012_421g0450"/>